<feature type="transmembrane region" description="Helical" evidence="1">
    <location>
        <begin position="202"/>
        <end position="219"/>
    </location>
</feature>
<comment type="caution">
    <text evidence="2">The sequence shown here is derived from an EMBL/GenBank/DDBJ whole genome shotgun (WGS) entry which is preliminary data.</text>
</comment>
<evidence type="ECO:0000313" key="2">
    <source>
        <dbReference type="EMBL" id="RGD60896.1"/>
    </source>
</evidence>
<reference evidence="2 3" key="1">
    <citation type="submission" date="2018-08" db="EMBL/GenBank/DDBJ databases">
        <title>Diversity &amp; Physiological Properties of Lignin-Decomposing Actinobacteria from Soil.</title>
        <authorList>
            <person name="Roh S.G."/>
            <person name="Kim S.B."/>
        </authorList>
    </citation>
    <scope>NUCLEOTIDE SEQUENCE [LARGE SCALE GENOMIC DNA]</scope>
    <source>
        <strain evidence="2 3">MMS17-GH009</strain>
    </source>
</reference>
<keyword evidence="3" id="KW-1185">Reference proteome</keyword>
<dbReference type="RefSeq" id="WP_117489066.1">
    <property type="nucleotide sequence ID" value="NZ_QVIG01000001.1"/>
</dbReference>
<sequence length="324" mass="32933">MTTPVIGAGPSAVLRAALQLYPEPYRRERGEELAEVFADTTAAGGRLAVAREVLGLAVYGLRVRLGLTGATAAGRLLAVVAPMLAGAVAGATLVAWLTTAHRIANLLSWDDSYGAYFSSFCPPVAAVLLLVAGLLGRWTAVRGSALVLGAVGLYNLADAVWSSSFDLWWSGYIAMATLPLVLAALLLAAAPTDLLPRPGLRTAGLVLASGAVGGLLEAAQSWDDTTFPLDLVWFVVMLVVPLLLTFAGLRGRVAPTAAGVAALVLAGPGCLFNIWRGSGGVSQLLPAVGPSVAALVLVAVAVHRFGRSEAAGASGAIGAVHGPA</sequence>
<dbReference type="EMBL" id="QVIG01000001">
    <property type="protein sequence ID" value="RGD60896.1"/>
    <property type="molecule type" value="Genomic_DNA"/>
</dbReference>
<organism evidence="2 3">
    <name type="scientific">Kitasatospora xanthocidica</name>
    <dbReference type="NCBI Taxonomy" id="83382"/>
    <lineage>
        <taxon>Bacteria</taxon>
        <taxon>Bacillati</taxon>
        <taxon>Actinomycetota</taxon>
        <taxon>Actinomycetes</taxon>
        <taxon>Kitasatosporales</taxon>
        <taxon>Streptomycetaceae</taxon>
        <taxon>Kitasatospora</taxon>
    </lineage>
</organism>
<accession>A0A372ZYD7</accession>
<feature type="transmembrane region" description="Helical" evidence="1">
    <location>
        <begin position="72"/>
        <end position="96"/>
    </location>
</feature>
<dbReference type="Proteomes" id="UP000263377">
    <property type="component" value="Unassembled WGS sequence"/>
</dbReference>
<feature type="transmembrane region" description="Helical" evidence="1">
    <location>
        <begin position="167"/>
        <end position="190"/>
    </location>
</feature>
<feature type="transmembrane region" description="Helical" evidence="1">
    <location>
        <begin position="116"/>
        <end position="136"/>
    </location>
</feature>
<proteinExistence type="predicted"/>
<name>A0A372ZYD7_9ACTN</name>
<feature type="transmembrane region" description="Helical" evidence="1">
    <location>
        <begin position="143"/>
        <end position="161"/>
    </location>
</feature>
<protein>
    <submittedName>
        <fullName evidence="2">Uncharacterized protein</fullName>
    </submittedName>
</protein>
<keyword evidence="1" id="KW-0812">Transmembrane</keyword>
<gene>
    <name evidence="2" type="ORF">DR950_26800</name>
</gene>
<feature type="transmembrane region" description="Helical" evidence="1">
    <location>
        <begin position="256"/>
        <end position="275"/>
    </location>
</feature>
<keyword evidence="1" id="KW-1133">Transmembrane helix</keyword>
<evidence type="ECO:0000313" key="3">
    <source>
        <dbReference type="Proteomes" id="UP000263377"/>
    </source>
</evidence>
<dbReference type="AlphaFoldDB" id="A0A372ZYD7"/>
<evidence type="ECO:0000256" key="1">
    <source>
        <dbReference type="SAM" id="Phobius"/>
    </source>
</evidence>
<keyword evidence="1" id="KW-0472">Membrane</keyword>
<feature type="transmembrane region" description="Helical" evidence="1">
    <location>
        <begin position="281"/>
        <end position="302"/>
    </location>
</feature>
<feature type="transmembrane region" description="Helical" evidence="1">
    <location>
        <begin position="231"/>
        <end position="249"/>
    </location>
</feature>